<keyword evidence="1" id="KW-0175">Coiled coil</keyword>
<dbReference type="InterPro" id="IPR013783">
    <property type="entry name" value="Ig-like_fold"/>
</dbReference>
<gene>
    <name evidence="4" type="ORF">LSAT_V11C600308760</name>
</gene>
<evidence type="ECO:0000256" key="1">
    <source>
        <dbReference type="SAM" id="Coils"/>
    </source>
</evidence>
<accession>A0A9R1XBD4</accession>
<dbReference type="Proteomes" id="UP000235145">
    <property type="component" value="Unassembled WGS sequence"/>
</dbReference>
<dbReference type="InterPro" id="IPR014756">
    <property type="entry name" value="Ig_E-set"/>
</dbReference>
<dbReference type="EMBL" id="NBSK02000006">
    <property type="protein sequence ID" value="KAJ0202277.1"/>
    <property type="molecule type" value="Genomic_DNA"/>
</dbReference>
<evidence type="ECO:0000313" key="4">
    <source>
        <dbReference type="EMBL" id="KAJ0202277.1"/>
    </source>
</evidence>
<protein>
    <recommendedName>
        <fullName evidence="3">AMP-activated protein kinase glycogen-binding domain-containing protein</fullName>
    </recommendedName>
</protein>
<dbReference type="GO" id="GO:0019252">
    <property type="term" value="P:starch biosynthetic process"/>
    <property type="evidence" value="ECO:0000318"/>
    <property type="project" value="GO_Central"/>
</dbReference>
<dbReference type="Gene3D" id="2.60.40.10">
    <property type="entry name" value="Immunoglobulins"/>
    <property type="match status" value="1"/>
</dbReference>
<dbReference type="InterPro" id="IPR032640">
    <property type="entry name" value="AMPK1_CBM"/>
</dbReference>
<name>A0A9R1XBD4_LACSA</name>
<evidence type="ECO:0000313" key="5">
    <source>
        <dbReference type="Proteomes" id="UP000235145"/>
    </source>
</evidence>
<dbReference type="Pfam" id="PF16561">
    <property type="entry name" value="AMPK1_CBM"/>
    <property type="match status" value="1"/>
</dbReference>
<feature type="domain" description="AMP-activated protein kinase glycogen-binding" evidence="3">
    <location>
        <begin position="314"/>
        <end position="402"/>
    </location>
</feature>
<dbReference type="PANTHER" id="PTHR47434">
    <property type="entry name" value="PROTEIN PTST HOMOLOG 3, CHLOROPLASTIC"/>
    <property type="match status" value="1"/>
</dbReference>
<organism evidence="4 5">
    <name type="scientific">Lactuca sativa</name>
    <name type="common">Garden lettuce</name>
    <dbReference type="NCBI Taxonomy" id="4236"/>
    <lineage>
        <taxon>Eukaryota</taxon>
        <taxon>Viridiplantae</taxon>
        <taxon>Streptophyta</taxon>
        <taxon>Embryophyta</taxon>
        <taxon>Tracheophyta</taxon>
        <taxon>Spermatophyta</taxon>
        <taxon>Magnoliopsida</taxon>
        <taxon>eudicotyledons</taxon>
        <taxon>Gunneridae</taxon>
        <taxon>Pentapetalae</taxon>
        <taxon>asterids</taxon>
        <taxon>campanulids</taxon>
        <taxon>Asterales</taxon>
        <taxon>Asteraceae</taxon>
        <taxon>Cichorioideae</taxon>
        <taxon>Cichorieae</taxon>
        <taxon>Lactucinae</taxon>
        <taxon>Lactuca</taxon>
    </lineage>
</organism>
<keyword evidence="5" id="KW-1185">Reference proteome</keyword>
<dbReference type="PANTHER" id="PTHR47434:SF2">
    <property type="entry name" value="PROTEIN PTST HOMOLOG 3, CHLOROPLASTIC"/>
    <property type="match status" value="1"/>
</dbReference>
<proteinExistence type="predicted"/>
<dbReference type="AlphaFoldDB" id="A0A9R1XBD4"/>
<sequence length="404" mass="45518">MISPMATQLHLHLPLPHSHFFLPSYKHFLTAAPEPRLCQFGVRHRRCLLVTDCASSPNETRVAGRKPARTNADLCNDLREFMSEAGLPDGHVPSLKELSHHGRQDLANLVRRRGYKLIKELLAASQEVKVNDSNVDETLTDNQENTNTEEDESTDLDENGTKLAEAVLLSNEETSTKSSLQEKVMKFIQSGELETIEGKSYSANLANGSVLSSQLVNSTSQLRNISSNDQLQSAEDVEMRTKEDEAEINRIKVILHHKELELSQLKEQIEKNKEALCELQAKAETEINKAQKLVLDKDAELLAAEESLSGLKQVQVDYWGEGESVEVAGSFNGWNHGVKLDPQPSSNITDPIEFRNTRLWRSMLWLYPGIYEIKFIVDGKWMIDPMKEVVARGSIHNNVLRVDR</sequence>
<feature type="compositionally biased region" description="Acidic residues" evidence="2">
    <location>
        <begin position="147"/>
        <end position="158"/>
    </location>
</feature>
<evidence type="ECO:0000259" key="3">
    <source>
        <dbReference type="Pfam" id="PF16561"/>
    </source>
</evidence>
<dbReference type="SUPFAM" id="SSF81296">
    <property type="entry name" value="E set domains"/>
    <property type="match status" value="1"/>
</dbReference>
<dbReference type="GO" id="GO:0009507">
    <property type="term" value="C:chloroplast"/>
    <property type="evidence" value="ECO:0000318"/>
    <property type="project" value="GO_Central"/>
</dbReference>
<evidence type="ECO:0000256" key="2">
    <source>
        <dbReference type="SAM" id="MobiDB-lite"/>
    </source>
</evidence>
<reference evidence="4 5" key="1">
    <citation type="journal article" date="2017" name="Nat. Commun.">
        <title>Genome assembly with in vitro proximity ligation data and whole-genome triplication in lettuce.</title>
        <authorList>
            <person name="Reyes-Chin-Wo S."/>
            <person name="Wang Z."/>
            <person name="Yang X."/>
            <person name="Kozik A."/>
            <person name="Arikit S."/>
            <person name="Song C."/>
            <person name="Xia L."/>
            <person name="Froenicke L."/>
            <person name="Lavelle D.O."/>
            <person name="Truco M.J."/>
            <person name="Xia R."/>
            <person name="Zhu S."/>
            <person name="Xu C."/>
            <person name="Xu H."/>
            <person name="Xu X."/>
            <person name="Cox K."/>
            <person name="Korf I."/>
            <person name="Meyers B.C."/>
            <person name="Michelmore R.W."/>
        </authorList>
    </citation>
    <scope>NUCLEOTIDE SEQUENCE [LARGE SCALE GENOMIC DNA]</scope>
    <source>
        <strain evidence="5">cv. Salinas</strain>
        <tissue evidence="4">Seedlings</tissue>
    </source>
</reference>
<feature type="region of interest" description="Disordered" evidence="2">
    <location>
        <begin position="133"/>
        <end position="159"/>
    </location>
</feature>
<dbReference type="CDD" id="cd02859">
    <property type="entry name" value="E_set_AMPKbeta_like_N"/>
    <property type="match status" value="1"/>
</dbReference>
<comment type="caution">
    <text evidence="4">The sequence shown here is derived from an EMBL/GenBank/DDBJ whole genome shotgun (WGS) entry which is preliminary data.</text>
</comment>
<feature type="coiled-coil region" evidence="1">
    <location>
        <begin position="248"/>
        <end position="293"/>
    </location>
</feature>